<evidence type="ECO:0000313" key="4">
    <source>
        <dbReference type="Proteomes" id="UP000807469"/>
    </source>
</evidence>
<name>A0A9P6CYE7_9AGAR</name>
<keyword evidence="4" id="KW-1185">Reference proteome</keyword>
<gene>
    <name evidence="3" type="ORF">BDN70DRAFT_871566</name>
</gene>
<feature type="domain" description="DUF6593" evidence="2">
    <location>
        <begin position="65"/>
        <end position="197"/>
    </location>
</feature>
<comment type="caution">
    <text evidence="3">The sequence shown here is derived from an EMBL/GenBank/DDBJ whole genome shotgun (WGS) entry which is preliminary data.</text>
</comment>
<reference evidence="3" key="1">
    <citation type="submission" date="2020-11" db="EMBL/GenBank/DDBJ databases">
        <authorList>
            <consortium name="DOE Joint Genome Institute"/>
            <person name="Ahrendt S."/>
            <person name="Riley R."/>
            <person name="Andreopoulos W."/>
            <person name="Labutti K."/>
            <person name="Pangilinan J."/>
            <person name="Ruiz-Duenas F.J."/>
            <person name="Barrasa J.M."/>
            <person name="Sanchez-Garcia M."/>
            <person name="Camarero S."/>
            <person name="Miyauchi S."/>
            <person name="Serrano A."/>
            <person name="Linde D."/>
            <person name="Babiker R."/>
            <person name="Drula E."/>
            <person name="Ayuso-Fernandez I."/>
            <person name="Pacheco R."/>
            <person name="Padilla G."/>
            <person name="Ferreira P."/>
            <person name="Barriuso J."/>
            <person name="Kellner H."/>
            <person name="Castanera R."/>
            <person name="Alfaro M."/>
            <person name="Ramirez L."/>
            <person name="Pisabarro A.G."/>
            <person name="Kuo A."/>
            <person name="Tritt A."/>
            <person name="Lipzen A."/>
            <person name="He G."/>
            <person name="Yan M."/>
            <person name="Ng V."/>
            <person name="Cullen D."/>
            <person name="Martin F."/>
            <person name="Rosso M.-N."/>
            <person name="Henrissat B."/>
            <person name="Hibbett D."/>
            <person name="Martinez A.T."/>
            <person name="Grigoriev I.V."/>
        </authorList>
    </citation>
    <scope>NUCLEOTIDE SEQUENCE</scope>
    <source>
        <strain evidence="3">CIRM-BRFM 674</strain>
    </source>
</reference>
<feature type="compositionally biased region" description="Polar residues" evidence="1">
    <location>
        <begin position="11"/>
        <end position="20"/>
    </location>
</feature>
<dbReference type="Pfam" id="PF20236">
    <property type="entry name" value="DUF6593"/>
    <property type="match status" value="1"/>
</dbReference>
<organism evidence="3 4">
    <name type="scientific">Pholiota conissans</name>
    <dbReference type="NCBI Taxonomy" id="109636"/>
    <lineage>
        <taxon>Eukaryota</taxon>
        <taxon>Fungi</taxon>
        <taxon>Dikarya</taxon>
        <taxon>Basidiomycota</taxon>
        <taxon>Agaricomycotina</taxon>
        <taxon>Agaricomycetes</taxon>
        <taxon>Agaricomycetidae</taxon>
        <taxon>Agaricales</taxon>
        <taxon>Agaricineae</taxon>
        <taxon>Strophariaceae</taxon>
        <taxon>Pholiota</taxon>
    </lineage>
</organism>
<dbReference type="Proteomes" id="UP000807469">
    <property type="component" value="Unassembled WGS sequence"/>
</dbReference>
<dbReference type="AlphaFoldDB" id="A0A9P6CYE7"/>
<proteinExistence type="predicted"/>
<dbReference type="InterPro" id="IPR046528">
    <property type="entry name" value="DUF6593"/>
</dbReference>
<dbReference type="OrthoDB" id="3191568at2759"/>
<evidence type="ECO:0000313" key="3">
    <source>
        <dbReference type="EMBL" id="KAF9485181.1"/>
    </source>
</evidence>
<sequence>MASHNPFAQAGWTNSHNPNAANFPPNGQATVLGALPTHFDVPREVAIGAGYLKFNLRTASGYPTILNSTISTPMNVEYIEVVTDKNTTYFRNITDNQFSECFASIEWSPCPIVCFGKRIRYYASQWLASVDGVKVLYAGGKQYRWINEFLYGPHNGAVASIQREQRSVTLHLLSSEVVEVGMRELIVSTVLLQSGRRLD</sequence>
<evidence type="ECO:0000256" key="1">
    <source>
        <dbReference type="SAM" id="MobiDB-lite"/>
    </source>
</evidence>
<protein>
    <recommendedName>
        <fullName evidence="2">DUF6593 domain-containing protein</fullName>
    </recommendedName>
</protein>
<evidence type="ECO:0000259" key="2">
    <source>
        <dbReference type="Pfam" id="PF20236"/>
    </source>
</evidence>
<accession>A0A9P6CYE7</accession>
<feature type="region of interest" description="Disordered" evidence="1">
    <location>
        <begin position="1"/>
        <end position="20"/>
    </location>
</feature>
<dbReference type="EMBL" id="MU155137">
    <property type="protein sequence ID" value="KAF9485181.1"/>
    <property type="molecule type" value="Genomic_DNA"/>
</dbReference>